<dbReference type="InterPro" id="IPR038390">
    <property type="entry name" value="Metal_Tscrpt_repr_sf"/>
</dbReference>
<dbReference type="STRING" id="1262585.BJI46_07300"/>
<dbReference type="Pfam" id="PF02583">
    <property type="entry name" value="Trns_repr_metal"/>
    <property type="match status" value="1"/>
</dbReference>
<dbReference type="CDD" id="cd10153">
    <property type="entry name" value="RcnR-FrmR-like_DUF156"/>
    <property type="match status" value="1"/>
</dbReference>
<dbReference type="Proteomes" id="UP000185895">
    <property type="component" value="Unassembled WGS sequence"/>
</dbReference>
<comment type="caution">
    <text evidence="2">The sequence shown here is derived from an EMBL/GenBank/DDBJ whole genome shotgun (WGS) entry which is preliminary data.</text>
</comment>
<sequence length="86" mass="9975">MAHLQHNRKVLNRISRLQGQMNTVYKTVSEGKTPCIEVLQQVSAIRGAVNGLMNELLEGHLKNHVLSDHYDEQELENFLELFKKYK</sequence>
<dbReference type="PANTHER" id="PTHR33677">
    <property type="entry name" value="TRANSCRIPTIONAL REPRESSOR FRMR-RELATED"/>
    <property type="match status" value="1"/>
</dbReference>
<dbReference type="GO" id="GO:0046872">
    <property type="term" value="F:metal ion binding"/>
    <property type="evidence" value="ECO:0007669"/>
    <property type="project" value="InterPro"/>
</dbReference>
<proteinExistence type="inferred from homology"/>
<dbReference type="EMBL" id="MKKK01000002">
    <property type="protein sequence ID" value="OEY97868.1"/>
    <property type="molecule type" value="Genomic_DNA"/>
</dbReference>
<dbReference type="PANTHER" id="PTHR33677:SF5">
    <property type="entry name" value="TRANSCRIPTIONAL REPRESSOR FRMR"/>
    <property type="match status" value="1"/>
</dbReference>
<dbReference type="OrthoDB" id="9806052at2"/>
<dbReference type="GO" id="GO:0045892">
    <property type="term" value="P:negative regulation of DNA-templated transcription"/>
    <property type="evidence" value="ECO:0007669"/>
    <property type="project" value="UniProtKB-ARBA"/>
</dbReference>
<comment type="similarity">
    <text evidence="1">Belongs to the FrmR/RcnR family.</text>
</comment>
<gene>
    <name evidence="2" type="ORF">BJI46_07300</name>
</gene>
<evidence type="ECO:0000313" key="2">
    <source>
        <dbReference type="EMBL" id="OEY97868.1"/>
    </source>
</evidence>
<accession>A0A1E7RET2</accession>
<protein>
    <submittedName>
        <fullName evidence="2">Transcriptional repressor RcnR to maintain nickel and cobalt homeostasis</fullName>
    </submittedName>
</protein>
<dbReference type="AlphaFoldDB" id="A0A1E7RET2"/>
<dbReference type="GO" id="GO:0003677">
    <property type="term" value="F:DNA binding"/>
    <property type="evidence" value="ECO:0007669"/>
    <property type="project" value="InterPro"/>
</dbReference>
<organism evidence="2 3">
    <name type="scientific">Acinetobacter qingfengensis</name>
    <dbReference type="NCBI Taxonomy" id="1262585"/>
    <lineage>
        <taxon>Bacteria</taxon>
        <taxon>Pseudomonadati</taxon>
        <taxon>Pseudomonadota</taxon>
        <taxon>Gammaproteobacteria</taxon>
        <taxon>Moraxellales</taxon>
        <taxon>Moraxellaceae</taxon>
        <taxon>Acinetobacter</taxon>
    </lineage>
</organism>
<evidence type="ECO:0000256" key="1">
    <source>
        <dbReference type="ARBA" id="ARBA00005260"/>
    </source>
</evidence>
<dbReference type="Gene3D" id="1.20.58.1000">
    <property type="entry name" value="Metal-sensitive repressor, helix protomer"/>
    <property type="match status" value="1"/>
</dbReference>
<reference evidence="2 3" key="1">
    <citation type="submission" date="2016-09" db="EMBL/GenBank/DDBJ databases">
        <authorList>
            <person name="Capua I."/>
            <person name="De Benedictis P."/>
            <person name="Joannis T."/>
            <person name="Lombin L.H."/>
            <person name="Cattoli G."/>
        </authorList>
    </citation>
    <scope>NUCLEOTIDE SEQUENCE [LARGE SCALE GENOMIC DNA]</scope>
    <source>
        <strain evidence="2 3">ANC 4671</strain>
    </source>
</reference>
<evidence type="ECO:0000313" key="3">
    <source>
        <dbReference type="Proteomes" id="UP000185895"/>
    </source>
</evidence>
<name>A0A1E7RET2_9GAMM</name>
<keyword evidence="3" id="KW-1185">Reference proteome</keyword>
<dbReference type="InterPro" id="IPR003735">
    <property type="entry name" value="Metal_Tscrpt_repr"/>
</dbReference>
<dbReference type="RefSeq" id="WP_070068622.1">
    <property type="nucleotide sequence ID" value="NZ_MKKK01000002.1"/>
</dbReference>